<comment type="subcellular location">
    <subcellularLocation>
        <location evidence="1 7">Mitochondrion</location>
    </subcellularLocation>
</comment>
<keyword evidence="4 7" id="KW-0689">Ribosomal protein</keyword>
<dbReference type="Pfam" id="PF13741">
    <property type="entry name" value="MRP-S25"/>
    <property type="match status" value="1"/>
</dbReference>
<evidence type="ECO:0000256" key="6">
    <source>
        <dbReference type="ARBA" id="ARBA00023274"/>
    </source>
</evidence>
<dbReference type="Proteomes" id="UP000038010">
    <property type="component" value="Unassembled WGS sequence"/>
</dbReference>
<dbReference type="STRING" id="1664694.A0A0N1NZW8"/>
<comment type="caution">
    <text evidence="9">The sequence shown here is derived from an EMBL/GenBank/DDBJ whole genome shotgun (WGS) entry which is preliminary data.</text>
</comment>
<protein>
    <recommendedName>
        <fullName evidence="7">37S ribosomal protein S25, mitochondrial</fullName>
    </recommendedName>
</protein>
<dbReference type="GeneID" id="28742169"/>
<evidence type="ECO:0000313" key="10">
    <source>
        <dbReference type="Proteomes" id="UP000038010"/>
    </source>
</evidence>
<name>A0A0N1NZW8_9EURO</name>
<dbReference type="RefSeq" id="XP_018002578.1">
    <property type="nucleotide sequence ID" value="XM_018150289.1"/>
</dbReference>
<feature type="region of interest" description="Disordered" evidence="8">
    <location>
        <begin position="253"/>
        <end position="306"/>
    </location>
</feature>
<feature type="compositionally biased region" description="Polar residues" evidence="8">
    <location>
        <begin position="289"/>
        <end position="306"/>
    </location>
</feature>
<accession>A0A0N1NZW8</accession>
<proteinExistence type="inferred from homology"/>
<evidence type="ECO:0000256" key="2">
    <source>
        <dbReference type="ARBA" id="ARBA00009864"/>
    </source>
</evidence>
<evidence type="ECO:0000256" key="8">
    <source>
        <dbReference type="SAM" id="MobiDB-lite"/>
    </source>
</evidence>
<dbReference type="GO" id="GO:0003735">
    <property type="term" value="F:structural constituent of ribosome"/>
    <property type="evidence" value="ECO:0007669"/>
    <property type="project" value="UniProtKB-UniRule"/>
</dbReference>
<evidence type="ECO:0000313" key="9">
    <source>
        <dbReference type="EMBL" id="KPI42615.1"/>
    </source>
</evidence>
<keyword evidence="6 7" id="KW-0687">Ribonucleoprotein</keyword>
<evidence type="ECO:0000256" key="7">
    <source>
        <dbReference type="PIRNR" id="PIRNR029764"/>
    </source>
</evidence>
<dbReference type="AlphaFoldDB" id="A0A0N1NZW8"/>
<dbReference type="EMBL" id="LFJN01000007">
    <property type="protein sequence ID" value="KPI42615.1"/>
    <property type="molecule type" value="Genomic_DNA"/>
</dbReference>
<evidence type="ECO:0000256" key="1">
    <source>
        <dbReference type="ARBA" id="ARBA00004173"/>
    </source>
</evidence>
<reference evidence="9 10" key="1">
    <citation type="submission" date="2015-06" db="EMBL/GenBank/DDBJ databases">
        <title>Draft genome of the ant-associated black yeast Phialophora attae CBS 131958.</title>
        <authorList>
            <person name="Moreno L.F."/>
            <person name="Stielow B.J."/>
            <person name="de Hoog S."/>
            <person name="Vicente V.A."/>
            <person name="Weiss V.A."/>
            <person name="de Vries M."/>
            <person name="Cruz L.M."/>
            <person name="Souza E.M."/>
        </authorList>
    </citation>
    <scope>NUCLEOTIDE SEQUENCE [LARGE SCALE GENOMIC DNA]</scope>
    <source>
        <strain evidence="9 10">CBS 131958</strain>
    </source>
</reference>
<dbReference type="PIRSF" id="PIRSF029764">
    <property type="entry name" value="RSM25"/>
    <property type="match status" value="1"/>
</dbReference>
<dbReference type="GO" id="GO:0005763">
    <property type="term" value="C:mitochondrial small ribosomal subunit"/>
    <property type="evidence" value="ECO:0007669"/>
    <property type="project" value="UniProtKB-UniRule"/>
</dbReference>
<evidence type="ECO:0000256" key="5">
    <source>
        <dbReference type="ARBA" id="ARBA00023128"/>
    </source>
</evidence>
<dbReference type="VEuPathDB" id="FungiDB:AB675_9728"/>
<evidence type="ECO:0000256" key="4">
    <source>
        <dbReference type="ARBA" id="ARBA00022980"/>
    </source>
</evidence>
<sequence length="306" mass="34145">MGRINLSAQRVRQKALAFVKTGRHPENPLWADIMADVPPAQILTRQQPTQHTLTETRTTRLPDGKIAQTTKAIGTRSSAGDRNRRIKHIYMPNKLRYEEDKLRSQFFADHPWELARPRLLVETDGNQHAHADWSTGLQQPGIPVSGESVAQRQLWLLQNTPDITVPEAYDIARKEFYAIRRRQQIGQRIAAEEAENNGVDYGPSSMSKGMGKEAEVFDEWMVWAEKENMAIMQRQASFAGQQPAPEMQAVQANNAATESGSPGGGTRDFGVGIDRNSAVRPAPRFGSQIGESLTADDSSSFAQRQR</sequence>
<organism evidence="9 10">
    <name type="scientific">Cyphellophora attinorum</name>
    <dbReference type="NCBI Taxonomy" id="1664694"/>
    <lineage>
        <taxon>Eukaryota</taxon>
        <taxon>Fungi</taxon>
        <taxon>Dikarya</taxon>
        <taxon>Ascomycota</taxon>
        <taxon>Pezizomycotina</taxon>
        <taxon>Eurotiomycetes</taxon>
        <taxon>Chaetothyriomycetidae</taxon>
        <taxon>Chaetothyriales</taxon>
        <taxon>Cyphellophoraceae</taxon>
        <taxon>Cyphellophora</taxon>
    </lineage>
</organism>
<dbReference type="PANTHER" id="PTHR37799:SF1">
    <property type="entry name" value="SMALL RIBOSOMAL SUBUNIT PROTEIN MS23"/>
    <property type="match status" value="1"/>
</dbReference>
<gene>
    <name evidence="9" type="ORF">AB675_9728</name>
</gene>
<dbReference type="InterPro" id="IPR016939">
    <property type="entry name" value="Ribosomal_mS23_fun"/>
</dbReference>
<comment type="similarity">
    <text evidence="2">Belongs to the mitochondrion-specific ribosomal protein mS23 family.</text>
</comment>
<keyword evidence="10" id="KW-1185">Reference proteome</keyword>
<comment type="subunit">
    <text evidence="3 7">Component of the mitochondrial small ribosomal subunit.</text>
</comment>
<evidence type="ECO:0000256" key="3">
    <source>
        <dbReference type="ARBA" id="ARBA00011526"/>
    </source>
</evidence>
<keyword evidence="5 7" id="KW-0496">Mitochondrion</keyword>
<dbReference type="PANTHER" id="PTHR37799">
    <property type="entry name" value="37S RIBOSOMAL PROTEIN S25, MITOCHONDRIAL"/>
    <property type="match status" value="1"/>
</dbReference>
<dbReference type="OrthoDB" id="5542239at2759"/>